<sequence>MSSQTKAYGKYRGTVVNNIDPNQMGRLQVQVPAIYGTNTLNWAMPSVPYAGASEGFYMIPPIGANIWVEFEGGAIDVPIWSGCFWGQGECPSQAPMTKMIKTPVATLTLDELNAAAPVVLETVTGNKITITAQGITLEGATGAKIEMTGPQVSVNSGALEVI</sequence>
<reference evidence="3" key="1">
    <citation type="submission" date="2024-04" db="EMBL/GenBank/DDBJ databases">
        <title>Phylogenomic analyses of a clade within the roseobacter group suggest taxonomic reassignments of species of the genera Aestuariivita, Citreicella, Loktanella, Nautella, Pelagibaca, Ruegeria, Thalassobius, Thiobacimonas and Tropicibacter, and the proposal o.</title>
        <authorList>
            <person name="Jeon C.O."/>
        </authorList>
    </citation>
    <scope>NUCLEOTIDE SEQUENCE [LARGE SCALE GENOMIC DNA]</scope>
    <source>
        <strain evidence="3">BS5-3</strain>
    </source>
</reference>
<dbReference type="RefSeq" id="WP_341368401.1">
    <property type="nucleotide sequence ID" value="NZ_CP150951.2"/>
</dbReference>
<dbReference type="Proteomes" id="UP001440612">
    <property type="component" value="Chromosome"/>
</dbReference>
<dbReference type="Gene3D" id="2.40.50.230">
    <property type="entry name" value="Gp5 N-terminal domain"/>
    <property type="match status" value="1"/>
</dbReference>
<gene>
    <name evidence="2" type="ORF">AABB29_06575</name>
</gene>
<protein>
    <submittedName>
        <fullName evidence="2">Phage baseplate assembly protein V</fullName>
    </submittedName>
</protein>
<evidence type="ECO:0000313" key="3">
    <source>
        <dbReference type="Proteomes" id="UP001440612"/>
    </source>
</evidence>
<evidence type="ECO:0000313" key="2">
    <source>
        <dbReference type="EMBL" id="WZC50299.1"/>
    </source>
</evidence>
<feature type="domain" description="Gp5/Type VI secretion system Vgr protein OB-fold" evidence="1">
    <location>
        <begin position="11"/>
        <end position="85"/>
    </location>
</feature>
<proteinExistence type="predicted"/>
<name>A0ABZ2VAF6_9RHOB</name>
<organism evidence="2 3">
    <name type="scientific">Yoonia phaeophyticola</name>
    <dbReference type="NCBI Taxonomy" id="3137369"/>
    <lineage>
        <taxon>Bacteria</taxon>
        <taxon>Pseudomonadati</taxon>
        <taxon>Pseudomonadota</taxon>
        <taxon>Alphaproteobacteria</taxon>
        <taxon>Rhodobacterales</taxon>
        <taxon>Paracoccaceae</taxon>
        <taxon>Yoonia</taxon>
    </lineage>
</organism>
<dbReference type="Pfam" id="PF04717">
    <property type="entry name" value="Phage_base_V"/>
    <property type="match status" value="1"/>
</dbReference>
<dbReference type="EMBL" id="CP150951">
    <property type="protein sequence ID" value="WZC50299.1"/>
    <property type="molecule type" value="Genomic_DNA"/>
</dbReference>
<evidence type="ECO:0000259" key="1">
    <source>
        <dbReference type="Pfam" id="PF04717"/>
    </source>
</evidence>
<accession>A0ABZ2VAF6</accession>
<keyword evidence="3" id="KW-1185">Reference proteome</keyword>
<dbReference type="InterPro" id="IPR037026">
    <property type="entry name" value="Vgr_OB-fold_dom_sf"/>
</dbReference>
<dbReference type="SUPFAM" id="SSF69255">
    <property type="entry name" value="gp5 N-terminal domain-like"/>
    <property type="match status" value="1"/>
</dbReference>
<dbReference type="InterPro" id="IPR006531">
    <property type="entry name" value="Gp5/Vgr_OB"/>
</dbReference>